<feature type="region of interest" description="Disordered" evidence="1">
    <location>
        <begin position="310"/>
        <end position="330"/>
    </location>
</feature>
<sequence length="360" mass="40532">MTVVSLLYRTARALLSVPAVLLCRDTAKDAELLVLRHENAILRRHVKSRVRYEPADRFWLAALNSLIPSGRWAAAFPVTPGTLLAWHRKLIARKWDYRGSHTGRPPTAAALKSLVLRLADENPRWGHRRIQGELARLGHPIAASTVWEILHAAGIDPAPRRSGPTWRDFLTAQAQGILAADFFHIDTAWGKRLYAMAFIEHGTRRLHITGVTAHPTAQWTVQQARNIAADLGERGAGPRFLLRDRDSKYTDAFDAVFTAEDTQVLLSAPRAPRMNAHCERVIGTIRREALDHVLILGESHARKVMTDYQDHYNGHRPHRSRQQLPPSATEQPAIVHALDDRSLLRTRVLGALINEYRYAA</sequence>
<keyword evidence="4" id="KW-1185">Reference proteome</keyword>
<organism evidence="3 4">
    <name type="scientific">Streptomyces sanglieri</name>
    <dbReference type="NCBI Taxonomy" id="193460"/>
    <lineage>
        <taxon>Bacteria</taxon>
        <taxon>Bacillati</taxon>
        <taxon>Actinomycetota</taxon>
        <taxon>Actinomycetes</taxon>
        <taxon>Kitasatosporales</taxon>
        <taxon>Streptomycetaceae</taxon>
        <taxon>Streptomyces</taxon>
    </lineage>
</organism>
<protein>
    <submittedName>
        <fullName evidence="3">Integrase core domain-containing protein</fullName>
    </submittedName>
</protein>
<feature type="domain" description="Integrase catalytic" evidence="2">
    <location>
        <begin position="160"/>
        <end position="333"/>
    </location>
</feature>
<dbReference type="InterPro" id="IPR036397">
    <property type="entry name" value="RNaseH_sf"/>
</dbReference>
<dbReference type="SUPFAM" id="SSF46689">
    <property type="entry name" value="Homeodomain-like"/>
    <property type="match status" value="1"/>
</dbReference>
<evidence type="ECO:0000259" key="2">
    <source>
        <dbReference type="PROSITE" id="PS50994"/>
    </source>
</evidence>
<dbReference type="EMBL" id="JBHTGL010000008">
    <property type="protein sequence ID" value="MFD0629562.1"/>
    <property type="molecule type" value="Genomic_DNA"/>
</dbReference>
<comment type="caution">
    <text evidence="3">The sequence shown here is derived from an EMBL/GenBank/DDBJ whole genome shotgun (WGS) entry which is preliminary data.</text>
</comment>
<evidence type="ECO:0000313" key="3">
    <source>
        <dbReference type="EMBL" id="MFD0629562.1"/>
    </source>
</evidence>
<dbReference type="PANTHER" id="PTHR47515:SF2">
    <property type="entry name" value="INTEGRASE CORE DOMAIN PROTEIN"/>
    <property type="match status" value="1"/>
</dbReference>
<dbReference type="Proteomes" id="UP001596915">
    <property type="component" value="Unassembled WGS sequence"/>
</dbReference>
<evidence type="ECO:0000256" key="1">
    <source>
        <dbReference type="SAM" id="MobiDB-lite"/>
    </source>
</evidence>
<evidence type="ECO:0000313" key="4">
    <source>
        <dbReference type="Proteomes" id="UP001596915"/>
    </source>
</evidence>
<dbReference type="InterPro" id="IPR001584">
    <property type="entry name" value="Integrase_cat-core"/>
</dbReference>
<dbReference type="InterPro" id="IPR009057">
    <property type="entry name" value="Homeodomain-like_sf"/>
</dbReference>
<gene>
    <name evidence="3" type="ORF">ACFQ2K_50040</name>
</gene>
<dbReference type="PANTHER" id="PTHR47515">
    <property type="entry name" value="LOW CALCIUM RESPONSE LOCUS PROTEIN T"/>
    <property type="match status" value="1"/>
</dbReference>
<proteinExistence type="predicted"/>
<reference evidence="4" key="1">
    <citation type="journal article" date="2019" name="Int. J. Syst. Evol. Microbiol.">
        <title>The Global Catalogue of Microorganisms (GCM) 10K type strain sequencing project: providing services to taxonomists for standard genome sequencing and annotation.</title>
        <authorList>
            <consortium name="The Broad Institute Genomics Platform"/>
            <consortium name="The Broad Institute Genome Sequencing Center for Infectious Disease"/>
            <person name="Wu L."/>
            <person name="Ma J."/>
        </authorList>
    </citation>
    <scope>NUCLEOTIDE SEQUENCE [LARGE SCALE GENOMIC DNA]</scope>
    <source>
        <strain evidence="4">JCM 12607</strain>
    </source>
</reference>
<dbReference type="PROSITE" id="PS50994">
    <property type="entry name" value="INTEGRASE"/>
    <property type="match status" value="1"/>
</dbReference>
<dbReference type="InterPro" id="IPR012337">
    <property type="entry name" value="RNaseH-like_sf"/>
</dbReference>
<name>A0ABW2X9Y9_9ACTN</name>
<dbReference type="Gene3D" id="3.30.420.10">
    <property type="entry name" value="Ribonuclease H-like superfamily/Ribonuclease H"/>
    <property type="match status" value="1"/>
</dbReference>
<dbReference type="Pfam" id="PF13683">
    <property type="entry name" value="rve_3"/>
    <property type="match status" value="1"/>
</dbReference>
<dbReference type="SUPFAM" id="SSF53098">
    <property type="entry name" value="Ribonuclease H-like"/>
    <property type="match status" value="1"/>
</dbReference>
<accession>A0ABW2X9Y9</accession>